<proteinExistence type="inferred from homology"/>
<dbReference type="Pfam" id="PF03323">
    <property type="entry name" value="GerA"/>
    <property type="match status" value="1"/>
</dbReference>
<dbReference type="PANTHER" id="PTHR22550">
    <property type="entry name" value="SPORE GERMINATION PROTEIN"/>
    <property type="match status" value="1"/>
</dbReference>
<keyword evidence="4" id="KW-1133">Transmembrane helix</keyword>
<feature type="compositionally biased region" description="Acidic residues" evidence="3">
    <location>
        <begin position="335"/>
        <end position="344"/>
    </location>
</feature>
<feature type="transmembrane region" description="Helical" evidence="4">
    <location>
        <begin position="119"/>
        <end position="138"/>
    </location>
</feature>
<evidence type="ECO:0000256" key="4">
    <source>
        <dbReference type="SAM" id="Phobius"/>
    </source>
</evidence>
<evidence type="ECO:0000256" key="3">
    <source>
        <dbReference type="SAM" id="MobiDB-lite"/>
    </source>
</evidence>
<dbReference type="Proteomes" id="UP000046155">
    <property type="component" value="Unassembled WGS sequence"/>
</dbReference>
<dbReference type="EMBL" id="CDRZ01000246">
    <property type="protein sequence ID" value="CEO89458.1"/>
    <property type="molecule type" value="Genomic_DNA"/>
</dbReference>
<evidence type="ECO:0000313" key="6">
    <source>
        <dbReference type="Proteomes" id="UP000046155"/>
    </source>
</evidence>
<dbReference type="GO" id="GO:0009847">
    <property type="term" value="P:spore germination"/>
    <property type="evidence" value="ECO:0007669"/>
    <property type="project" value="InterPro"/>
</dbReference>
<feature type="transmembrane region" description="Helical" evidence="4">
    <location>
        <begin position="244"/>
        <end position="267"/>
    </location>
</feature>
<feature type="transmembrane region" description="Helical" evidence="4">
    <location>
        <begin position="188"/>
        <end position="206"/>
    </location>
</feature>
<accession>A0A0B7MMI7</accession>
<dbReference type="InterPro" id="IPR050768">
    <property type="entry name" value="UPF0353/GerABKA_families"/>
</dbReference>
<feature type="transmembrane region" description="Helical" evidence="4">
    <location>
        <begin position="212"/>
        <end position="232"/>
    </location>
</feature>
<dbReference type="AlphaFoldDB" id="A0A0B7MMI7"/>
<dbReference type="InterPro" id="IPR004995">
    <property type="entry name" value="Spore_Ger"/>
</dbReference>
<protein>
    <submittedName>
        <fullName evidence="5">Uncharacterized membrane protein YfkQ</fullName>
    </submittedName>
</protein>
<organism evidence="5 6">
    <name type="scientific">Syntrophaceticus schinkii</name>
    <dbReference type="NCBI Taxonomy" id="499207"/>
    <lineage>
        <taxon>Bacteria</taxon>
        <taxon>Bacillati</taxon>
        <taxon>Bacillota</taxon>
        <taxon>Clostridia</taxon>
        <taxon>Thermoanaerobacterales</taxon>
        <taxon>Thermoanaerobacterales Family III. Incertae Sedis</taxon>
        <taxon>Syntrophaceticus</taxon>
    </lineage>
</organism>
<evidence type="ECO:0000256" key="2">
    <source>
        <dbReference type="ARBA" id="ARBA00023136"/>
    </source>
</evidence>
<evidence type="ECO:0000313" key="5">
    <source>
        <dbReference type="EMBL" id="CEO89458.1"/>
    </source>
</evidence>
<comment type="similarity">
    <text evidence="1">Belongs to the GerABKA family.</text>
</comment>
<feature type="region of interest" description="Disordered" evidence="3">
    <location>
        <begin position="309"/>
        <end position="344"/>
    </location>
</feature>
<name>A0A0B7MMI7_9FIRM</name>
<keyword evidence="6" id="KW-1185">Reference proteome</keyword>
<gene>
    <name evidence="5" type="ORF">SSCH_490023</name>
</gene>
<sequence length="344" mass="37957">MLQIGTITKTDICVAYIEGIVNPATVKEVKKRLESIETDSILESGYLEDFIKDNYWTPFTLLDRTERPDKVAGALLEGRAAIFVDTTPFVLIVPVVFSEFLQSPEDYYEGHDYIRPFRWFALILTLSLPSLYVALTTFHQEMLPGSLALSMAAGREGVPFPAVVEALIMEVTFDLLREAGTRMPRSVGQAVGVVGALVLGQAAVTAGIASPFIVIIVALTAIASFLIPNYSASIAIRYLRYPMLLLAGSFGLVGIFFGFMILLLHMASLRSFGVPYLYPITPAVSGEWQDVFYRAPWWAMDRRPRLFRSPNVRRQAPGQRPEPPQKGPAGQDGGDQGEQESSES</sequence>
<reference evidence="6" key="1">
    <citation type="submission" date="2015-01" db="EMBL/GenBank/DDBJ databases">
        <authorList>
            <person name="Manzoor Shahid"/>
            <person name="Zubair Saima"/>
        </authorList>
    </citation>
    <scope>NUCLEOTIDE SEQUENCE [LARGE SCALE GENOMIC DNA]</scope>
    <source>
        <strain evidence="6">Sp3</strain>
    </source>
</reference>
<keyword evidence="4" id="KW-0812">Transmembrane</keyword>
<keyword evidence="2 4" id="KW-0472">Membrane</keyword>
<dbReference type="GO" id="GO:0016020">
    <property type="term" value="C:membrane"/>
    <property type="evidence" value="ECO:0007669"/>
    <property type="project" value="InterPro"/>
</dbReference>
<dbReference type="PANTHER" id="PTHR22550:SF5">
    <property type="entry name" value="LEUCINE ZIPPER PROTEIN 4"/>
    <property type="match status" value="1"/>
</dbReference>
<evidence type="ECO:0000256" key="1">
    <source>
        <dbReference type="ARBA" id="ARBA00005278"/>
    </source>
</evidence>